<gene>
    <name evidence="1" type="ORF">ZIOFF_027285</name>
</gene>
<keyword evidence="2" id="KW-1185">Reference proteome</keyword>
<dbReference type="AlphaFoldDB" id="A0A8J5GYJ8"/>
<dbReference type="EMBL" id="JACMSC010000007">
    <property type="protein sequence ID" value="KAG6516805.1"/>
    <property type="molecule type" value="Genomic_DNA"/>
</dbReference>
<dbReference type="PANTHER" id="PTHR37383:SF1">
    <property type="entry name" value="OS01G0694200 PROTEIN"/>
    <property type="match status" value="1"/>
</dbReference>
<organism evidence="1 2">
    <name type="scientific">Zingiber officinale</name>
    <name type="common">Ginger</name>
    <name type="synonym">Amomum zingiber</name>
    <dbReference type="NCBI Taxonomy" id="94328"/>
    <lineage>
        <taxon>Eukaryota</taxon>
        <taxon>Viridiplantae</taxon>
        <taxon>Streptophyta</taxon>
        <taxon>Embryophyta</taxon>
        <taxon>Tracheophyta</taxon>
        <taxon>Spermatophyta</taxon>
        <taxon>Magnoliopsida</taxon>
        <taxon>Liliopsida</taxon>
        <taxon>Zingiberales</taxon>
        <taxon>Zingiberaceae</taxon>
        <taxon>Zingiber</taxon>
    </lineage>
</organism>
<name>A0A8J5GYJ8_ZINOF</name>
<proteinExistence type="predicted"/>
<evidence type="ECO:0000313" key="1">
    <source>
        <dbReference type="EMBL" id="KAG6516805.1"/>
    </source>
</evidence>
<protein>
    <submittedName>
        <fullName evidence="1">Uncharacterized protein</fullName>
    </submittedName>
</protein>
<reference evidence="1 2" key="1">
    <citation type="submission" date="2020-08" db="EMBL/GenBank/DDBJ databases">
        <title>Plant Genome Project.</title>
        <authorList>
            <person name="Zhang R.-G."/>
        </authorList>
    </citation>
    <scope>NUCLEOTIDE SEQUENCE [LARGE SCALE GENOMIC DNA]</scope>
    <source>
        <tissue evidence="1">Rhizome</tissue>
    </source>
</reference>
<dbReference type="Proteomes" id="UP000734854">
    <property type="component" value="Unassembled WGS sequence"/>
</dbReference>
<accession>A0A8J5GYJ8</accession>
<sequence length="521" mass="57358">MRLQASRLPLPISSSPAASVSSLLYEPSSRSLALMLDDLSAFLYPSLTPTRFPGPSHTAVPPPSTAACFLRLLPSSRILFLAASPLAAGSSLQLRVWILLSHGGSGTAFNPARLDFRNDRGRFAVAFSLRHGHTIRLAGSVNAFVIHSVAVNQIWVFSAKLAAGEEETVHLMKCAVVELTLPIYSIKLSMGFMLLGEVDGIRVFPLRPLIKGQLLKSRVSAVKKASASIGDLCKKNLPNIIKSSLVPEESGIHCGCEHSGKNSAIEEKGDKPKTVRVRQDSGDLYSFFVFIKPAELQSCKGSKSNPASLKAVCIHVLSEKKYLILDSAGGLHFLNFNESGMALEFNAKSSMPFKDAHAYQLEKFMEVQLLAVLPDISSNGEYSIHLISMEDADVDADAGVIDKDGSKQKSTVVSGPWKSTSCPLWEPYLQVKRSKTLCLFLQIYVLYFVQFYLQYPTLAYDFENDLQGLSQMHATVQSTALLMQSTECFYARRYFCFVGIKCLMGFRLKLWKFHLTHGRVG</sequence>
<comment type="caution">
    <text evidence="1">The sequence shown here is derived from an EMBL/GenBank/DDBJ whole genome shotgun (WGS) entry which is preliminary data.</text>
</comment>
<dbReference type="PANTHER" id="PTHR37383">
    <property type="entry name" value="OS01G0694200 PROTEIN"/>
    <property type="match status" value="1"/>
</dbReference>
<evidence type="ECO:0000313" key="2">
    <source>
        <dbReference type="Proteomes" id="UP000734854"/>
    </source>
</evidence>